<keyword evidence="6 7" id="KW-0472">Membrane</keyword>
<evidence type="ECO:0000256" key="3">
    <source>
        <dbReference type="ARBA" id="ARBA00022475"/>
    </source>
</evidence>
<dbReference type="PANTHER" id="PTHR23517">
    <property type="entry name" value="RESISTANCE PROTEIN MDTM, PUTATIVE-RELATED-RELATED"/>
    <property type="match status" value="1"/>
</dbReference>
<proteinExistence type="predicted"/>
<keyword evidence="3" id="KW-1003">Cell membrane</keyword>
<dbReference type="EMBL" id="BMZG01000001">
    <property type="protein sequence ID" value="GHA64060.1"/>
    <property type="molecule type" value="Genomic_DNA"/>
</dbReference>
<dbReference type="Pfam" id="PF07690">
    <property type="entry name" value="MFS_1"/>
    <property type="match status" value="1"/>
</dbReference>
<feature type="transmembrane region" description="Helical" evidence="7">
    <location>
        <begin position="54"/>
        <end position="72"/>
    </location>
</feature>
<dbReference type="GO" id="GO:0005886">
    <property type="term" value="C:plasma membrane"/>
    <property type="evidence" value="ECO:0007669"/>
    <property type="project" value="UniProtKB-SubCell"/>
</dbReference>
<dbReference type="PROSITE" id="PS50850">
    <property type="entry name" value="MFS"/>
    <property type="match status" value="1"/>
</dbReference>
<evidence type="ECO:0000256" key="1">
    <source>
        <dbReference type="ARBA" id="ARBA00004651"/>
    </source>
</evidence>
<feature type="transmembrane region" description="Helical" evidence="7">
    <location>
        <begin position="141"/>
        <end position="161"/>
    </location>
</feature>
<evidence type="ECO:0000313" key="9">
    <source>
        <dbReference type="EMBL" id="GHA64060.1"/>
    </source>
</evidence>
<keyword evidence="2" id="KW-0813">Transport</keyword>
<keyword evidence="10" id="KW-1185">Reference proteome</keyword>
<dbReference type="InterPro" id="IPR050171">
    <property type="entry name" value="MFS_Transporters"/>
</dbReference>
<feature type="transmembrane region" description="Helical" evidence="7">
    <location>
        <begin position="256"/>
        <end position="276"/>
    </location>
</feature>
<evidence type="ECO:0000259" key="8">
    <source>
        <dbReference type="PROSITE" id="PS50850"/>
    </source>
</evidence>
<sequence>MQFAKVSLPIDELQTYYDASLSEMGLVLSWVGVCGMVFAACVSVFINRFGYRRLLFLAMFLATVLAWVQVLLPPMPLLLATRLIEGVSHLIIVVTAPTLMAAACRADQRSMVMSLWGTFFGVTFSLLGALSPWLMPMGVTSFFVFHALWMLVMLVLLALMFRTDLIALPHPRPQISIKNIIEQHVQIYGQMRTVLPSLCFITYTALYVALLTFFPKVGGAGPDWLRAALPLVSLAGAFGAGALVQKGLKPTQTTVVAFGSALVAFLVLAVACQQGLELSWFKVATFFTLGLMQGAIYGMIPYLATQPAQQAQSISAIAQLGNLGSTIGPPLFGIAFGTWGTTGILGLSLLMPVIGLFLIVYFSRKLDN</sequence>
<comment type="subcellular location">
    <subcellularLocation>
        <location evidence="1">Cell membrane</location>
        <topology evidence="1">Multi-pass membrane protein</topology>
    </subcellularLocation>
</comment>
<dbReference type="SUPFAM" id="SSF103473">
    <property type="entry name" value="MFS general substrate transporter"/>
    <property type="match status" value="1"/>
</dbReference>
<evidence type="ECO:0000256" key="4">
    <source>
        <dbReference type="ARBA" id="ARBA00022692"/>
    </source>
</evidence>
<dbReference type="GO" id="GO:0022857">
    <property type="term" value="F:transmembrane transporter activity"/>
    <property type="evidence" value="ECO:0007669"/>
    <property type="project" value="InterPro"/>
</dbReference>
<feature type="transmembrane region" description="Helical" evidence="7">
    <location>
        <begin position="27"/>
        <end position="47"/>
    </location>
</feature>
<feature type="transmembrane region" description="Helical" evidence="7">
    <location>
        <begin position="343"/>
        <end position="362"/>
    </location>
</feature>
<keyword evidence="4 7" id="KW-0812">Transmembrane</keyword>
<dbReference type="InterPro" id="IPR011701">
    <property type="entry name" value="MFS"/>
</dbReference>
<feature type="transmembrane region" description="Helical" evidence="7">
    <location>
        <begin position="282"/>
        <end position="304"/>
    </location>
</feature>
<dbReference type="InterPro" id="IPR020846">
    <property type="entry name" value="MFS_dom"/>
</dbReference>
<feature type="transmembrane region" description="Helical" evidence="7">
    <location>
        <begin position="227"/>
        <end position="244"/>
    </location>
</feature>
<feature type="transmembrane region" description="Helical" evidence="7">
    <location>
        <begin position="115"/>
        <end position="135"/>
    </location>
</feature>
<dbReference type="Gene3D" id="1.20.1250.20">
    <property type="entry name" value="MFS general substrate transporter like domains"/>
    <property type="match status" value="1"/>
</dbReference>
<name>A0A8J3FZZ8_9BURK</name>
<feature type="domain" description="Major facilitator superfamily (MFS) profile" evidence="8">
    <location>
        <begin position="1"/>
        <end position="367"/>
    </location>
</feature>
<evidence type="ECO:0000256" key="5">
    <source>
        <dbReference type="ARBA" id="ARBA00022989"/>
    </source>
</evidence>
<protein>
    <submittedName>
        <fullName evidence="9">MFS transporter</fullName>
    </submittedName>
</protein>
<reference evidence="9" key="1">
    <citation type="journal article" date="2014" name="Int. J. Syst. Evol. Microbiol.">
        <title>Complete genome sequence of Corynebacterium casei LMG S-19264T (=DSM 44701T), isolated from a smear-ripened cheese.</title>
        <authorList>
            <consortium name="US DOE Joint Genome Institute (JGI-PGF)"/>
            <person name="Walter F."/>
            <person name="Albersmeier A."/>
            <person name="Kalinowski J."/>
            <person name="Ruckert C."/>
        </authorList>
    </citation>
    <scope>NUCLEOTIDE SEQUENCE</scope>
    <source>
        <strain evidence="9">KCTC 32501</strain>
    </source>
</reference>
<feature type="transmembrane region" description="Helical" evidence="7">
    <location>
        <begin position="194"/>
        <end position="215"/>
    </location>
</feature>
<dbReference type="InterPro" id="IPR036259">
    <property type="entry name" value="MFS_trans_sf"/>
</dbReference>
<reference evidence="9" key="2">
    <citation type="submission" date="2020-09" db="EMBL/GenBank/DDBJ databases">
        <authorList>
            <person name="Sun Q."/>
            <person name="Kim S."/>
        </authorList>
    </citation>
    <scope>NUCLEOTIDE SEQUENCE</scope>
    <source>
        <strain evidence="9">KCTC 32501</strain>
    </source>
</reference>
<keyword evidence="5 7" id="KW-1133">Transmembrane helix</keyword>
<feature type="transmembrane region" description="Helical" evidence="7">
    <location>
        <begin position="316"/>
        <end position="337"/>
    </location>
</feature>
<feature type="transmembrane region" description="Helical" evidence="7">
    <location>
        <begin position="84"/>
        <end position="103"/>
    </location>
</feature>
<evidence type="ECO:0000256" key="7">
    <source>
        <dbReference type="SAM" id="Phobius"/>
    </source>
</evidence>
<evidence type="ECO:0000256" key="2">
    <source>
        <dbReference type="ARBA" id="ARBA00022448"/>
    </source>
</evidence>
<gene>
    <name evidence="9" type="ORF">GCM10009007_00480</name>
</gene>
<evidence type="ECO:0000256" key="6">
    <source>
        <dbReference type="ARBA" id="ARBA00023136"/>
    </source>
</evidence>
<organism evidence="9 10">
    <name type="scientific">Formosimonas limnophila</name>
    <dbReference type="NCBI Taxonomy" id="1384487"/>
    <lineage>
        <taxon>Bacteria</taxon>
        <taxon>Pseudomonadati</taxon>
        <taxon>Pseudomonadota</taxon>
        <taxon>Betaproteobacteria</taxon>
        <taxon>Burkholderiales</taxon>
        <taxon>Burkholderiaceae</taxon>
        <taxon>Formosimonas</taxon>
    </lineage>
</organism>
<dbReference type="Proteomes" id="UP000614287">
    <property type="component" value="Unassembled WGS sequence"/>
</dbReference>
<evidence type="ECO:0000313" key="10">
    <source>
        <dbReference type="Proteomes" id="UP000614287"/>
    </source>
</evidence>
<accession>A0A8J3FZZ8</accession>
<comment type="caution">
    <text evidence="9">The sequence shown here is derived from an EMBL/GenBank/DDBJ whole genome shotgun (WGS) entry which is preliminary data.</text>
</comment>
<dbReference type="AlphaFoldDB" id="A0A8J3FZZ8"/>